<protein>
    <recommendedName>
        <fullName evidence="1">Polysaccharide lyase 14 domain-containing protein</fullName>
    </recommendedName>
</protein>
<gene>
    <name evidence="2" type="ORF">OPDIPICF_03109</name>
</gene>
<sequence>MNTLTSIFRAGISLNEKSIFQACTLGAYSRTLFYCVALLFTSFPLHTIGAESDRNQSEKILLSIDFNHPLSQHELQILSNEHVDLAKNEGPDNSNAIIVSYVGSAHGSQRVIEVLTLGRSTESAALSYNVKFSSDFQWVKGGKLHGVSSIDPISGGKKREPGNWSARLNFEHNGGARTYIYEQSVDKKWGIGESSSTHFFKKNQWYSIEILVHLNTSKNKYGSMQVYIDRELAIEHKNIEFRKYLSKESQIGKFLFSTFHGGNSLEYSPTDKSGKPTTVHAYFDNFIIRDLSK</sequence>
<dbReference type="Pfam" id="PF21294">
    <property type="entry name" value="Polysacc_lyase_14"/>
    <property type="match status" value="1"/>
</dbReference>
<dbReference type="InterPro" id="IPR048958">
    <property type="entry name" value="Polysacc_lyase_14"/>
</dbReference>
<proteinExistence type="predicted"/>
<name>A0A5S9QX69_9GAMM</name>
<dbReference type="AlphaFoldDB" id="A0A5S9QX69"/>
<dbReference type="EMBL" id="CACSIO010000060">
    <property type="protein sequence ID" value="CAA0124438.1"/>
    <property type="molecule type" value="Genomic_DNA"/>
</dbReference>
<organism evidence="2 3">
    <name type="scientific">BD1-7 clade bacterium</name>
    <dbReference type="NCBI Taxonomy" id="2029982"/>
    <lineage>
        <taxon>Bacteria</taxon>
        <taxon>Pseudomonadati</taxon>
        <taxon>Pseudomonadota</taxon>
        <taxon>Gammaproteobacteria</taxon>
        <taxon>Cellvibrionales</taxon>
        <taxon>Spongiibacteraceae</taxon>
        <taxon>BD1-7 clade</taxon>
    </lineage>
</organism>
<feature type="domain" description="Polysaccharide lyase 14" evidence="1">
    <location>
        <begin position="114"/>
        <end position="286"/>
    </location>
</feature>
<dbReference type="Proteomes" id="UP000441399">
    <property type="component" value="Unassembled WGS sequence"/>
</dbReference>
<accession>A0A5S9QX69</accession>
<dbReference type="PANTHER" id="PTHR40124:SF1">
    <property type="entry name" value="DISAGGREGATASE RELATED REPEAT PROTEIN"/>
    <property type="match status" value="1"/>
</dbReference>
<keyword evidence="3" id="KW-1185">Reference proteome</keyword>
<dbReference type="Gene3D" id="2.60.120.200">
    <property type="match status" value="1"/>
</dbReference>
<reference evidence="2 3" key="1">
    <citation type="submission" date="2019-11" db="EMBL/GenBank/DDBJ databases">
        <authorList>
            <person name="Holert J."/>
        </authorList>
    </citation>
    <scope>NUCLEOTIDE SEQUENCE [LARGE SCALE GENOMIC DNA]</scope>
    <source>
        <strain evidence="2">SB11_3</strain>
    </source>
</reference>
<dbReference type="PANTHER" id="PTHR40124">
    <property type="match status" value="1"/>
</dbReference>
<evidence type="ECO:0000313" key="3">
    <source>
        <dbReference type="Proteomes" id="UP000441399"/>
    </source>
</evidence>
<evidence type="ECO:0000259" key="1">
    <source>
        <dbReference type="Pfam" id="PF21294"/>
    </source>
</evidence>
<evidence type="ECO:0000313" key="2">
    <source>
        <dbReference type="EMBL" id="CAA0124438.1"/>
    </source>
</evidence>